<evidence type="ECO:0000313" key="5">
    <source>
        <dbReference type="Proteomes" id="UP000237347"/>
    </source>
</evidence>
<proteinExistence type="predicted"/>
<feature type="domain" description="Gnk2-homologous" evidence="3">
    <location>
        <begin position="16"/>
        <end position="122"/>
    </location>
</feature>
<dbReference type="Pfam" id="PF01657">
    <property type="entry name" value="Stress-antifung"/>
    <property type="match status" value="2"/>
</dbReference>
<dbReference type="PROSITE" id="PS51473">
    <property type="entry name" value="GNK2"/>
    <property type="match status" value="2"/>
</dbReference>
<dbReference type="Gene3D" id="3.30.430.20">
    <property type="entry name" value="Gnk2 domain, C-X8-C-X2-C motif"/>
    <property type="match status" value="2"/>
</dbReference>
<reference evidence="4 5" key="1">
    <citation type="journal article" date="2018" name="Sci. Data">
        <title>The draft genome sequence of cork oak.</title>
        <authorList>
            <person name="Ramos A.M."/>
            <person name="Usie A."/>
            <person name="Barbosa P."/>
            <person name="Barros P.M."/>
            <person name="Capote T."/>
            <person name="Chaves I."/>
            <person name="Simoes F."/>
            <person name="Abreu I."/>
            <person name="Carrasquinho I."/>
            <person name="Faro C."/>
            <person name="Guimaraes J.B."/>
            <person name="Mendonca D."/>
            <person name="Nobrega F."/>
            <person name="Rodrigues L."/>
            <person name="Saibo N.J.M."/>
            <person name="Varela M.C."/>
            <person name="Egas C."/>
            <person name="Matos J."/>
            <person name="Miguel C.M."/>
            <person name="Oliveira M.M."/>
            <person name="Ricardo C.P."/>
            <person name="Goncalves S."/>
        </authorList>
    </citation>
    <scope>NUCLEOTIDE SEQUENCE [LARGE SCALE GENOMIC DNA]</scope>
    <source>
        <strain evidence="5">cv. HL8</strain>
    </source>
</reference>
<protein>
    <submittedName>
        <fullName evidence="4">Cysteine-rich receptor-like protein kinase 25</fullName>
    </submittedName>
</protein>
<dbReference type="InterPro" id="IPR038408">
    <property type="entry name" value="GNK2_sf"/>
</dbReference>
<evidence type="ECO:0000313" key="4">
    <source>
        <dbReference type="EMBL" id="KAK7833887.1"/>
    </source>
</evidence>
<dbReference type="GO" id="GO:0016301">
    <property type="term" value="F:kinase activity"/>
    <property type="evidence" value="ECO:0007669"/>
    <property type="project" value="UniProtKB-KW"/>
</dbReference>
<dbReference type="Proteomes" id="UP000237347">
    <property type="component" value="Unassembled WGS sequence"/>
</dbReference>
<sequence length="294" mass="33038">MGLLCVQENPANRPTMATIALMLNSYSVTLPLPQQPAFLHRSRAKLNKPITELESDQHTSQSNGWSNTVYGLFLCRGDLTTSECKDCVSTSTKEIVQLYCPEEKEAVIWYDECMLRYSNRSFFSIMEDEPSKILWNLLDITEPDRFIQLAAKTLSDLVPLASANASSGAKRFGTKETKFTDSQTLYNLVQCLPDLSSFDCNRCLREAITNLSTAFRGKRGGRVLNPSCNVRYEVFAFYQENPQDRPTMSTVVVMLGSELVALPEPKNPAFSVAKFMPMDEISDDLDSPEFGFNQ</sequence>
<dbReference type="PANTHER" id="PTHR32099:SF42">
    <property type="entry name" value="CYSTEINE-RICH RECEPTOR-LIKE PROTEIN KINASE 9-RELATED"/>
    <property type="match status" value="1"/>
</dbReference>
<keyword evidence="2" id="KW-0677">Repeat</keyword>
<dbReference type="FunFam" id="3.30.430.20:FF:000012">
    <property type="entry name" value="Cysteine-rich receptor-like protein kinase 25"/>
    <property type="match status" value="1"/>
</dbReference>
<evidence type="ECO:0000256" key="1">
    <source>
        <dbReference type="ARBA" id="ARBA00022729"/>
    </source>
</evidence>
<accession>A0AAW0K4K1</accession>
<dbReference type="InterPro" id="IPR002902">
    <property type="entry name" value="GNK2"/>
</dbReference>
<dbReference type="CDD" id="cd23509">
    <property type="entry name" value="Gnk2-like"/>
    <property type="match status" value="2"/>
</dbReference>
<evidence type="ECO:0000256" key="2">
    <source>
        <dbReference type="ARBA" id="ARBA00022737"/>
    </source>
</evidence>
<evidence type="ECO:0000259" key="3">
    <source>
        <dbReference type="PROSITE" id="PS51473"/>
    </source>
</evidence>
<dbReference type="PANTHER" id="PTHR32099">
    <property type="entry name" value="CYSTEINE-RICH REPEAT SECRETORY PROTEIN"/>
    <property type="match status" value="1"/>
</dbReference>
<keyword evidence="1" id="KW-0732">Signal</keyword>
<dbReference type="EMBL" id="PKMF04000396">
    <property type="protein sequence ID" value="KAK7833887.1"/>
    <property type="molecule type" value="Genomic_DNA"/>
</dbReference>
<keyword evidence="5" id="KW-1185">Reference proteome</keyword>
<name>A0AAW0K4K1_QUESU</name>
<feature type="domain" description="Gnk2-homologous" evidence="3">
    <location>
        <begin position="128"/>
        <end position="237"/>
    </location>
</feature>
<comment type="caution">
    <text evidence="4">The sequence shown here is derived from an EMBL/GenBank/DDBJ whole genome shotgun (WGS) entry which is preliminary data.</text>
</comment>
<gene>
    <name evidence="4" type="primary">CRK25_35</name>
    <name evidence="4" type="ORF">CFP56_025132</name>
</gene>
<dbReference type="AlphaFoldDB" id="A0AAW0K4K1"/>
<organism evidence="4 5">
    <name type="scientific">Quercus suber</name>
    <name type="common">Cork oak</name>
    <dbReference type="NCBI Taxonomy" id="58331"/>
    <lineage>
        <taxon>Eukaryota</taxon>
        <taxon>Viridiplantae</taxon>
        <taxon>Streptophyta</taxon>
        <taxon>Embryophyta</taxon>
        <taxon>Tracheophyta</taxon>
        <taxon>Spermatophyta</taxon>
        <taxon>Magnoliopsida</taxon>
        <taxon>eudicotyledons</taxon>
        <taxon>Gunneridae</taxon>
        <taxon>Pentapetalae</taxon>
        <taxon>rosids</taxon>
        <taxon>fabids</taxon>
        <taxon>Fagales</taxon>
        <taxon>Fagaceae</taxon>
        <taxon>Quercus</taxon>
    </lineage>
</organism>